<keyword evidence="1" id="KW-0472">Membrane</keyword>
<evidence type="ECO:0000313" key="2">
    <source>
        <dbReference type="EMBL" id="OGZ95206.1"/>
    </source>
</evidence>
<feature type="transmembrane region" description="Helical" evidence="1">
    <location>
        <begin position="35"/>
        <end position="59"/>
    </location>
</feature>
<evidence type="ECO:0000256" key="1">
    <source>
        <dbReference type="SAM" id="Phobius"/>
    </source>
</evidence>
<protein>
    <submittedName>
        <fullName evidence="2">Uncharacterized protein</fullName>
    </submittedName>
</protein>
<dbReference type="EMBL" id="MHQD01000040">
    <property type="protein sequence ID" value="OGZ95206.1"/>
    <property type="molecule type" value="Genomic_DNA"/>
</dbReference>
<keyword evidence="1" id="KW-1133">Transmembrane helix</keyword>
<accession>A0A1G2K702</accession>
<dbReference type="AlphaFoldDB" id="A0A1G2K702"/>
<organism evidence="2 3">
    <name type="scientific">Candidatus Sungbacteria bacterium RIFCSPHIGHO2_01_FULL_50_25</name>
    <dbReference type="NCBI Taxonomy" id="1802265"/>
    <lineage>
        <taxon>Bacteria</taxon>
        <taxon>Candidatus Sungiibacteriota</taxon>
    </lineage>
</organism>
<comment type="caution">
    <text evidence="2">The sequence shown here is derived from an EMBL/GenBank/DDBJ whole genome shotgun (WGS) entry which is preliminary data.</text>
</comment>
<gene>
    <name evidence="2" type="ORF">A2847_02805</name>
</gene>
<proteinExistence type="predicted"/>
<sequence>MTTTSIAYKRLGRSHSDEGTIFARALSLIELKERVFSIALVAGIVVSLAGYIGALYMTFGFGTRIGKQEQGITALVYDISERELELQEKRSRIPEDHEILFSSMEPITSIRYIGGGGEHSASLPLSAP</sequence>
<evidence type="ECO:0000313" key="3">
    <source>
        <dbReference type="Proteomes" id="UP000178574"/>
    </source>
</evidence>
<dbReference type="Proteomes" id="UP000178574">
    <property type="component" value="Unassembled WGS sequence"/>
</dbReference>
<name>A0A1G2K702_9BACT</name>
<keyword evidence="1" id="KW-0812">Transmembrane</keyword>
<reference evidence="2 3" key="1">
    <citation type="journal article" date="2016" name="Nat. Commun.">
        <title>Thousands of microbial genomes shed light on interconnected biogeochemical processes in an aquifer system.</title>
        <authorList>
            <person name="Anantharaman K."/>
            <person name="Brown C.T."/>
            <person name="Hug L.A."/>
            <person name="Sharon I."/>
            <person name="Castelle C.J."/>
            <person name="Probst A.J."/>
            <person name="Thomas B.C."/>
            <person name="Singh A."/>
            <person name="Wilkins M.J."/>
            <person name="Karaoz U."/>
            <person name="Brodie E.L."/>
            <person name="Williams K.H."/>
            <person name="Hubbard S.S."/>
            <person name="Banfield J.F."/>
        </authorList>
    </citation>
    <scope>NUCLEOTIDE SEQUENCE [LARGE SCALE GENOMIC DNA]</scope>
</reference>